<evidence type="ECO:0000256" key="1">
    <source>
        <dbReference type="SAM" id="MobiDB-lite"/>
    </source>
</evidence>
<comment type="caution">
    <text evidence="2">The sequence shown here is derived from an EMBL/GenBank/DDBJ whole genome shotgun (WGS) entry which is preliminary data.</text>
</comment>
<dbReference type="AlphaFoldDB" id="A0A0J7JWM4"/>
<dbReference type="PaxDb" id="67767-A0A0J7JWM4"/>
<feature type="compositionally biased region" description="Polar residues" evidence="1">
    <location>
        <begin position="26"/>
        <end position="41"/>
    </location>
</feature>
<organism evidence="2 3">
    <name type="scientific">Lasius niger</name>
    <name type="common">Black garden ant</name>
    <dbReference type="NCBI Taxonomy" id="67767"/>
    <lineage>
        <taxon>Eukaryota</taxon>
        <taxon>Metazoa</taxon>
        <taxon>Ecdysozoa</taxon>
        <taxon>Arthropoda</taxon>
        <taxon>Hexapoda</taxon>
        <taxon>Insecta</taxon>
        <taxon>Pterygota</taxon>
        <taxon>Neoptera</taxon>
        <taxon>Endopterygota</taxon>
        <taxon>Hymenoptera</taxon>
        <taxon>Apocrita</taxon>
        <taxon>Aculeata</taxon>
        <taxon>Formicoidea</taxon>
        <taxon>Formicidae</taxon>
        <taxon>Formicinae</taxon>
        <taxon>Lasius</taxon>
        <taxon>Lasius</taxon>
    </lineage>
</organism>
<feature type="compositionally biased region" description="Acidic residues" evidence="1">
    <location>
        <begin position="1"/>
        <end position="24"/>
    </location>
</feature>
<accession>A0A0J7JWM4</accession>
<evidence type="ECO:0000313" key="2">
    <source>
        <dbReference type="EMBL" id="KMQ82316.1"/>
    </source>
</evidence>
<proteinExistence type="predicted"/>
<gene>
    <name evidence="2" type="ORF">RF55_23395</name>
</gene>
<evidence type="ECO:0000313" key="3">
    <source>
        <dbReference type="Proteomes" id="UP000036403"/>
    </source>
</evidence>
<name>A0A0J7JWM4_LASNI</name>
<dbReference type="EMBL" id="LBMM01026417">
    <property type="protein sequence ID" value="KMQ82316.1"/>
    <property type="molecule type" value="Genomic_DNA"/>
</dbReference>
<reference evidence="2 3" key="1">
    <citation type="submission" date="2015-04" db="EMBL/GenBank/DDBJ databases">
        <title>Lasius niger genome sequencing.</title>
        <authorList>
            <person name="Konorov E.A."/>
            <person name="Nikitin M.A."/>
            <person name="Kirill M.V."/>
            <person name="Chang P."/>
        </authorList>
    </citation>
    <scope>NUCLEOTIDE SEQUENCE [LARGE SCALE GENOMIC DNA]</scope>
    <source>
        <tissue evidence="2">Whole</tissue>
    </source>
</reference>
<sequence length="49" mass="5458">MLWEAMEDYEKDQQADNEDYEEDVASAQNDPVGNEVTQSDPAGSVMTGF</sequence>
<dbReference type="Proteomes" id="UP000036403">
    <property type="component" value="Unassembled WGS sequence"/>
</dbReference>
<protein>
    <submittedName>
        <fullName evidence="2">Putative related</fullName>
    </submittedName>
</protein>
<keyword evidence="3" id="KW-1185">Reference proteome</keyword>
<feature type="region of interest" description="Disordered" evidence="1">
    <location>
        <begin position="1"/>
        <end position="49"/>
    </location>
</feature>